<dbReference type="PROSITE" id="PS51585">
    <property type="entry name" value="SAM_MT_TPMT"/>
    <property type="match status" value="1"/>
</dbReference>
<dbReference type="EMBL" id="CP097511">
    <property type="protein sequence ID" value="URE42800.1"/>
    <property type="molecule type" value="Genomic_DNA"/>
</dbReference>
<evidence type="ECO:0000256" key="1">
    <source>
        <dbReference type="ARBA" id="ARBA00022553"/>
    </source>
</evidence>
<keyword evidence="1" id="KW-0597">Phosphoprotein</keyword>
<name>A0A9E7L9E8_9LILI</name>
<dbReference type="GO" id="GO:0032259">
    <property type="term" value="P:methylation"/>
    <property type="evidence" value="ECO:0007669"/>
    <property type="project" value="UniProtKB-KW"/>
</dbReference>
<dbReference type="SUPFAM" id="SSF53335">
    <property type="entry name" value="S-adenosyl-L-methionine-dependent methyltransferases"/>
    <property type="match status" value="1"/>
</dbReference>
<gene>
    <name evidence="5" type="ORF">MUK42_13636</name>
</gene>
<dbReference type="Pfam" id="PF05724">
    <property type="entry name" value="TPMT"/>
    <property type="match status" value="1"/>
</dbReference>
<proteinExistence type="predicted"/>
<dbReference type="GO" id="GO:0008757">
    <property type="term" value="F:S-adenosylmethionine-dependent methyltransferase activity"/>
    <property type="evidence" value="ECO:0007669"/>
    <property type="project" value="InterPro"/>
</dbReference>
<evidence type="ECO:0000256" key="2">
    <source>
        <dbReference type="ARBA" id="ARBA00022603"/>
    </source>
</evidence>
<dbReference type="OrthoDB" id="276151at2759"/>
<protein>
    <submittedName>
        <fullName evidence="5">Thiopurine S-methyltransferase (TPMT)</fullName>
    </submittedName>
</protein>
<keyword evidence="4" id="KW-0949">S-adenosyl-L-methionine</keyword>
<accession>A0A9E7L9E8</accession>
<reference evidence="5" key="1">
    <citation type="submission" date="2022-05" db="EMBL/GenBank/DDBJ databases">
        <title>The Musa troglodytarum L. genome provides insights into the mechanism of non-climacteric behaviour and enrichment of carotenoids.</title>
        <authorList>
            <person name="Wang J."/>
        </authorList>
    </citation>
    <scope>NUCLEOTIDE SEQUENCE</scope>
    <source>
        <tissue evidence="5">Leaf</tissue>
    </source>
</reference>
<evidence type="ECO:0000313" key="5">
    <source>
        <dbReference type="EMBL" id="URE42800.1"/>
    </source>
</evidence>
<sequence>MLHFLRVGICQRARHPPRAPGARWIQRPRLPRLPTAINRLRVPAPDMVARMATDGGVEDPARDPASNPKVVMIRGLVNDDATDGWEKCWEEGLTPWDLGQATPAVLQLVKTGVEHFSEALVLLEYPNAYKPDKDIRVEHFSEALVLLEYPNAYKPDKDISIYANVPDHSSLQNEAPDGGGYDVVAIAGPERYVVGLDISTSAVEKAKELSSSLPNANQFTFVAADFFAWQPTEKFDLIFDYTFFCAIDPCLRPAWAQKIQEILKPDGELITLIYLISGQEGGPPYNTTVADYEQVLNPVGFKALSIEDNELAVKPRKEDRTQGDGYHIQVYKNRPVQSSAMSSLKRHVNMALACCVLTGF</sequence>
<organism evidence="5 6">
    <name type="scientific">Musa troglodytarum</name>
    <name type="common">fe'i banana</name>
    <dbReference type="NCBI Taxonomy" id="320322"/>
    <lineage>
        <taxon>Eukaryota</taxon>
        <taxon>Viridiplantae</taxon>
        <taxon>Streptophyta</taxon>
        <taxon>Embryophyta</taxon>
        <taxon>Tracheophyta</taxon>
        <taxon>Spermatophyta</taxon>
        <taxon>Magnoliopsida</taxon>
        <taxon>Liliopsida</taxon>
        <taxon>Zingiberales</taxon>
        <taxon>Musaceae</taxon>
        <taxon>Musa</taxon>
    </lineage>
</organism>
<evidence type="ECO:0000256" key="3">
    <source>
        <dbReference type="ARBA" id="ARBA00022679"/>
    </source>
</evidence>
<dbReference type="InterPro" id="IPR029063">
    <property type="entry name" value="SAM-dependent_MTases_sf"/>
</dbReference>
<dbReference type="Proteomes" id="UP001055439">
    <property type="component" value="Chromosome 9"/>
</dbReference>
<keyword evidence="6" id="KW-1185">Reference proteome</keyword>
<dbReference type="AlphaFoldDB" id="A0A9E7L9E8"/>
<dbReference type="InterPro" id="IPR008854">
    <property type="entry name" value="TPMT"/>
</dbReference>
<evidence type="ECO:0000256" key="4">
    <source>
        <dbReference type="ARBA" id="ARBA00022691"/>
    </source>
</evidence>
<evidence type="ECO:0000313" key="6">
    <source>
        <dbReference type="Proteomes" id="UP001055439"/>
    </source>
</evidence>
<dbReference type="PANTHER" id="PTHR32183:SF11">
    <property type="entry name" value="THIOL METHYLTRANSFERASE 2-RELATED"/>
    <property type="match status" value="1"/>
</dbReference>
<keyword evidence="2" id="KW-0489">Methyltransferase</keyword>
<dbReference type="Gene3D" id="3.40.50.150">
    <property type="entry name" value="Vaccinia Virus protein VP39"/>
    <property type="match status" value="1"/>
</dbReference>
<dbReference type="PANTHER" id="PTHR32183">
    <property type="match status" value="1"/>
</dbReference>
<dbReference type="CDD" id="cd02440">
    <property type="entry name" value="AdoMet_MTases"/>
    <property type="match status" value="1"/>
</dbReference>
<keyword evidence="3" id="KW-0808">Transferase</keyword>